<dbReference type="PANTHER" id="PTHR48407:SF1">
    <property type="entry name" value="CRANIOFACIAL DEVELOPMENT PROTEIN 1"/>
    <property type="match status" value="1"/>
</dbReference>
<dbReference type="Proteomes" id="UP000694520">
    <property type="component" value="Chromosome 20"/>
</dbReference>
<feature type="region of interest" description="Disordered" evidence="3">
    <location>
        <begin position="86"/>
        <end position="105"/>
    </location>
</feature>
<feature type="compositionally biased region" description="Basic and acidic residues" evidence="3">
    <location>
        <begin position="227"/>
        <end position="237"/>
    </location>
</feature>
<evidence type="ECO:0000313" key="5">
    <source>
        <dbReference type="Ensembl" id="ENSBGRP00000020458.1"/>
    </source>
</evidence>
<dbReference type="InterPro" id="IPR011421">
    <property type="entry name" value="BCNT-C"/>
</dbReference>
<organism evidence="5 6">
    <name type="scientific">Bos mutus grunniens</name>
    <name type="common">Wild yak</name>
    <name type="synonym">Bos grunniens</name>
    <dbReference type="NCBI Taxonomy" id="30521"/>
    <lineage>
        <taxon>Eukaryota</taxon>
        <taxon>Metazoa</taxon>
        <taxon>Chordata</taxon>
        <taxon>Craniata</taxon>
        <taxon>Vertebrata</taxon>
        <taxon>Euteleostomi</taxon>
        <taxon>Mammalia</taxon>
        <taxon>Eutheria</taxon>
        <taxon>Laurasiatheria</taxon>
        <taxon>Artiodactyla</taxon>
        <taxon>Ruminantia</taxon>
        <taxon>Pecora</taxon>
        <taxon>Bovidae</taxon>
        <taxon>Bovinae</taxon>
        <taxon>Bos</taxon>
    </lineage>
</organism>
<gene>
    <name evidence="5" type="primary">CFDP1</name>
</gene>
<dbReference type="GO" id="GO:0000812">
    <property type="term" value="C:Swr1 complex"/>
    <property type="evidence" value="ECO:0007669"/>
    <property type="project" value="TreeGrafter"/>
</dbReference>
<name>A0A8B9XH38_BOSMU</name>
<sequence>MHRFRPEPAFFQPPQQGQAGAFGPEVLPFITWYVLRLRTRCGAGGSCGVRRHRPRRKSTVPPGALLLYAPAASLWALCDSDMEEFDSKDISTSKDEDCVPLGGECHEDDINELVKEDEVDGEEETQKTKGTKRKAESVLARKRKQGRLSLDQEEEEDASRESGGRIVEKEDAAAEQEKGAESEDARQEEADVLASSVSDAEPKSELPPSTQTKTGEETEETSSSHLVKAERLEKPKETEKVKITKVFDFAGEEVRVIKEVDATSKEAKSFFKQNEKEKPQSNVPPAVPSLPAGSGLKRSSGMSSLLGKIGAKKQKMSTLEKSKLDWESFKEEEGIGEELAIHNRGKEGGLVKVRSGAAEDKGEIRKCLGENK</sequence>
<reference evidence="5" key="2">
    <citation type="submission" date="2025-08" db="UniProtKB">
        <authorList>
            <consortium name="Ensembl"/>
        </authorList>
    </citation>
    <scope>IDENTIFICATION</scope>
</reference>
<dbReference type="Ensembl" id="ENSBGRT00000023667.1">
    <property type="protein sequence ID" value="ENSBGRP00000020458.1"/>
    <property type="gene ID" value="ENSBGRG00000012860.1"/>
</dbReference>
<dbReference type="AlphaFoldDB" id="A0A8B9XH38"/>
<evidence type="ECO:0000259" key="4">
    <source>
        <dbReference type="PROSITE" id="PS51279"/>
    </source>
</evidence>
<accession>A0A8B9XH38</accession>
<feature type="region of interest" description="Disordered" evidence="3">
    <location>
        <begin position="270"/>
        <end position="302"/>
    </location>
</feature>
<evidence type="ECO:0000256" key="1">
    <source>
        <dbReference type="ARBA" id="ARBA00019033"/>
    </source>
</evidence>
<dbReference type="PANTHER" id="PTHR48407">
    <property type="entry name" value="CRANIOFACIAL DEVELOPMENT PROTEIN 1"/>
    <property type="match status" value="1"/>
</dbReference>
<protein>
    <recommendedName>
        <fullName evidence="1">Craniofacial development protein 1</fullName>
    </recommendedName>
    <alternativeName>
        <fullName evidence="2">Bucentaur</fullName>
    </alternativeName>
</protein>
<feature type="region of interest" description="Disordered" evidence="3">
    <location>
        <begin position="116"/>
        <end position="237"/>
    </location>
</feature>
<feature type="compositionally biased region" description="Basic and acidic residues" evidence="3">
    <location>
        <begin position="159"/>
        <end position="189"/>
    </location>
</feature>
<dbReference type="GeneTree" id="ENSGT00390000018141"/>
<reference evidence="5" key="3">
    <citation type="submission" date="2025-09" db="UniProtKB">
        <authorList>
            <consortium name="Ensembl"/>
        </authorList>
    </citation>
    <scope>IDENTIFICATION</scope>
</reference>
<evidence type="ECO:0000313" key="6">
    <source>
        <dbReference type="Proteomes" id="UP000694520"/>
    </source>
</evidence>
<evidence type="ECO:0000256" key="2">
    <source>
        <dbReference type="ARBA" id="ARBA00030244"/>
    </source>
</evidence>
<keyword evidence="6" id="KW-1185">Reference proteome</keyword>
<dbReference type="PROSITE" id="PS51279">
    <property type="entry name" value="BCNT_C"/>
    <property type="match status" value="1"/>
</dbReference>
<proteinExistence type="predicted"/>
<feature type="domain" description="BCNT-C" evidence="4">
    <location>
        <begin position="296"/>
        <end position="372"/>
    </location>
</feature>
<feature type="compositionally biased region" description="Basic and acidic residues" evidence="3">
    <location>
        <begin position="270"/>
        <end position="279"/>
    </location>
</feature>
<reference evidence="5" key="1">
    <citation type="submission" date="2019-05" db="EMBL/GenBank/DDBJ databases">
        <authorList>
            <person name="Zhang S."/>
            <person name="Liu J."/>
        </authorList>
    </citation>
    <scope>NUCLEOTIDE SEQUENCE [LARGE SCALE GENOMIC DNA]</scope>
</reference>
<dbReference type="Pfam" id="PF07572">
    <property type="entry name" value="BCNT"/>
    <property type="match status" value="1"/>
</dbReference>
<evidence type="ECO:0000256" key="3">
    <source>
        <dbReference type="SAM" id="MobiDB-lite"/>
    </source>
</evidence>
<dbReference type="InterPro" id="IPR027124">
    <property type="entry name" value="Swc5/CFDP1/2"/>
</dbReference>
<feature type="compositionally biased region" description="Basic and acidic residues" evidence="3">
    <location>
        <begin position="86"/>
        <end position="97"/>
    </location>
</feature>